<dbReference type="SUPFAM" id="SSF49777">
    <property type="entry name" value="PEBP-like"/>
    <property type="match status" value="1"/>
</dbReference>
<accession>A0A483CPI9</accession>
<dbReference type="Pfam" id="PF01161">
    <property type="entry name" value="PBP"/>
    <property type="match status" value="1"/>
</dbReference>
<dbReference type="Proteomes" id="UP000292580">
    <property type="component" value="Unassembled WGS sequence"/>
</dbReference>
<dbReference type="Gene3D" id="3.90.280.10">
    <property type="entry name" value="PEBP-like"/>
    <property type="match status" value="1"/>
</dbReference>
<evidence type="ECO:0000313" key="1">
    <source>
        <dbReference type="EMBL" id="TAJ44018.1"/>
    </source>
</evidence>
<protein>
    <submittedName>
        <fullName evidence="1">YbhB/YbcL family Raf kinase inhibitor-like protein</fullName>
    </submittedName>
</protein>
<dbReference type="PANTHER" id="PTHR30289:SF1">
    <property type="entry name" value="PEBP (PHOSPHATIDYLETHANOLAMINE-BINDING PROTEIN) FAMILY PROTEIN"/>
    <property type="match status" value="1"/>
</dbReference>
<sequence>MTSKISVEIAVLKLPYDYTCDGADRSPAITLGGVDPAVTESLAVIVNDPDAPGGGDFTHWLIWNIEPVRIIPESIPKDPEIAFPFSARQGTNSFGRVGYSGPCPPHGEEHRYDFRVYGLDTALDLPAGSSKKDLLDAIHGHVVQYGETYVVYGR</sequence>
<evidence type="ECO:0000313" key="2">
    <source>
        <dbReference type="Proteomes" id="UP000292580"/>
    </source>
</evidence>
<dbReference type="InterPro" id="IPR036610">
    <property type="entry name" value="PEBP-like_sf"/>
</dbReference>
<dbReference type="PANTHER" id="PTHR30289">
    <property type="entry name" value="UNCHARACTERIZED PROTEIN YBCL-RELATED"/>
    <property type="match status" value="1"/>
</dbReference>
<proteinExistence type="predicted"/>
<reference evidence="1 2" key="1">
    <citation type="submission" date="2017-11" db="EMBL/GenBank/DDBJ databases">
        <title>Isolation and Characterization of Methanofollis Species from Methane Seep Offshore SW Taiwan.</title>
        <authorList>
            <person name="Teng N.-H."/>
            <person name="Lai M.-C."/>
            <person name="Chen S.-C."/>
        </authorList>
    </citation>
    <scope>NUCLEOTIDE SEQUENCE [LARGE SCALE GENOMIC DNA]</scope>
    <source>
        <strain evidence="1 2">FWC-SCC2</strain>
    </source>
</reference>
<dbReference type="NCBIfam" id="TIGR00481">
    <property type="entry name" value="YbhB/YbcL family Raf kinase inhibitor-like protein"/>
    <property type="match status" value="1"/>
</dbReference>
<organism evidence="1 2">
    <name type="scientific">Methanofollis fontis</name>
    <dbReference type="NCBI Taxonomy" id="2052832"/>
    <lineage>
        <taxon>Archaea</taxon>
        <taxon>Methanobacteriati</taxon>
        <taxon>Methanobacteriota</taxon>
        <taxon>Stenosarchaea group</taxon>
        <taxon>Methanomicrobia</taxon>
        <taxon>Methanomicrobiales</taxon>
        <taxon>Methanomicrobiaceae</taxon>
        <taxon>Methanofollis</taxon>
    </lineage>
</organism>
<dbReference type="InterPro" id="IPR008914">
    <property type="entry name" value="PEBP"/>
</dbReference>
<dbReference type="EMBL" id="PGCL01000003">
    <property type="protein sequence ID" value="TAJ44018.1"/>
    <property type="molecule type" value="Genomic_DNA"/>
</dbReference>
<gene>
    <name evidence="1" type="ORF">CUJ86_08220</name>
</gene>
<dbReference type="OrthoDB" id="28720at2157"/>
<comment type="caution">
    <text evidence="1">The sequence shown here is derived from an EMBL/GenBank/DDBJ whole genome shotgun (WGS) entry which is preliminary data.</text>
</comment>
<dbReference type="InterPro" id="IPR005247">
    <property type="entry name" value="YbhB_YbcL/LppC-like"/>
</dbReference>
<dbReference type="AlphaFoldDB" id="A0A483CPI9"/>
<keyword evidence="2" id="KW-1185">Reference proteome</keyword>
<dbReference type="CDD" id="cd00865">
    <property type="entry name" value="PEBP_bact_arch"/>
    <property type="match status" value="1"/>
</dbReference>
<name>A0A483CPI9_9EURY</name>
<dbReference type="RefSeq" id="WP_130647082.1">
    <property type="nucleotide sequence ID" value="NZ_PGCL01000003.1"/>
</dbReference>